<reference evidence="3" key="1">
    <citation type="submission" date="2022-06" db="EMBL/GenBank/DDBJ databases">
        <title>Alkalicoccobacillus porphyridii sp. nov., isolated from a marine red alga, Porphyridium purpureum and reclassification of Shouchella plakortidis and Shouchella gibsonii as Alkalicoccobacillus plakortidis comb. nov. and Alkalicoccobacillus gibsonii comb. nov.</title>
        <authorList>
            <person name="Kim K.H."/>
            <person name="Lee J.K."/>
            <person name="Han D.M."/>
            <person name="Baek J.H."/>
            <person name="Jeon C.O."/>
        </authorList>
    </citation>
    <scope>NUCLEOTIDE SEQUENCE</scope>
    <source>
        <strain evidence="3">DSM 19153</strain>
    </source>
</reference>
<comment type="caution">
    <text evidence="3">The sequence shown here is derived from an EMBL/GenBank/DDBJ whole genome shotgun (WGS) entry which is preliminary data.</text>
</comment>
<keyword evidence="4" id="KW-1185">Reference proteome</keyword>
<sequence>MTGPTGATGPTGVTGATGATGATGPTGPTGVTGATGVTGPTGPTGTTGATGATGPTGVTGATGPTGPTGDTGPTGPNITATLGYAGNNAGAVIAVILVGTLVPLPSLQLLSGITSNGAGTIFTVTQAGRYQVSYTIRTTVALLLSSRALLNGVQIDRSVVAPGLTTNLYTTQFIIDIPAGATLSVQLYGLLGAATLQPGVGANLNIVRLS</sequence>
<evidence type="ECO:0000259" key="2">
    <source>
        <dbReference type="Pfam" id="PF18573"/>
    </source>
</evidence>
<dbReference type="PANTHER" id="PTHR24023">
    <property type="entry name" value="COLLAGEN ALPHA"/>
    <property type="match status" value="1"/>
</dbReference>
<dbReference type="PANTHER" id="PTHR24023:SF1095">
    <property type="entry name" value="EGF-LIKE DOMAIN-CONTAINING PROTEIN"/>
    <property type="match status" value="1"/>
</dbReference>
<feature type="region of interest" description="Disordered" evidence="1">
    <location>
        <begin position="1"/>
        <end position="75"/>
    </location>
</feature>
<dbReference type="InterPro" id="IPR008160">
    <property type="entry name" value="Collagen"/>
</dbReference>
<evidence type="ECO:0000256" key="1">
    <source>
        <dbReference type="SAM" id="MobiDB-lite"/>
    </source>
</evidence>
<name>A0ABT0XGL4_9BACI</name>
<evidence type="ECO:0000313" key="3">
    <source>
        <dbReference type="EMBL" id="MCM2675024.1"/>
    </source>
</evidence>
<dbReference type="Pfam" id="PF01391">
    <property type="entry name" value="Collagen"/>
    <property type="match status" value="1"/>
</dbReference>
<feature type="domain" description="BclA C-terminal" evidence="2">
    <location>
        <begin position="84"/>
        <end position="210"/>
    </location>
</feature>
<dbReference type="Pfam" id="PF18573">
    <property type="entry name" value="BclA_C"/>
    <property type="match status" value="1"/>
</dbReference>
<dbReference type="InterPro" id="IPR050149">
    <property type="entry name" value="Collagen_superfamily"/>
</dbReference>
<dbReference type="InterPro" id="IPR008983">
    <property type="entry name" value="Tumour_necrosis_fac-like_dom"/>
</dbReference>
<organism evidence="3 4">
    <name type="scientific">Alkalicoccobacillus plakortidis</name>
    <dbReference type="NCBI Taxonomy" id="444060"/>
    <lineage>
        <taxon>Bacteria</taxon>
        <taxon>Bacillati</taxon>
        <taxon>Bacillota</taxon>
        <taxon>Bacilli</taxon>
        <taxon>Bacillales</taxon>
        <taxon>Bacillaceae</taxon>
        <taxon>Alkalicoccobacillus</taxon>
    </lineage>
</organism>
<proteinExistence type="predicted"/>
<accession>A0ABT0XGL4</accession>
<dbReference type="InterPro" id="IPR041415">
    <property type="entry name" value="BclA_C"/>
</dbReference>
<dbReference type="Proteomes" id="UP001203665">
    <property type="component" value="Unassembled WGS sequence"/>
</dbReference>
<dbReference type="EMBL" id="JAMQJY010000001">
    <property type="protein sequence ID" value="MCM2675024.1"/>
    <property type="molecule type" value="Genomic_DNA"/>
</dbReference>
<dbReference type="Gene3D" id="2.60.120.40">
    <property type="match status" value="1"/>
</dbReference>
<gene>
    <name evidence="3" type="ORF">NDM98_05670</name>
</gene>
<protein>
    <recommendedName>
        <fullName evidence="2">BclA C-terminal domain-containing protein</fullName>
    </recommendedName>
</protein>
<evidence type="ECO:0000313" key="4">
    <source>
        <dbReference type="Proteomes" id="UP001203665"/>
    </source>
</evidence>